<dbReference type="Proteomes" id="UP001335325">
    <property type="component" value="Chromosome"/>
</dbReference>
<feature type="compositionally biased region" description="Basic and acidic residues" evidence="4">
    <location>
        <begin position="214"/>
        <end position="223"/>
    </location>
</feature>
<protein>
    <submittedName>
        <fullName evidence="6">Transporter substrate-binding domain-containing protein</fullName>
    </submittedName>
</protein>
<comment type="similarity">
    <text evidence="1">Belongs to the bacterial solute-binding protein 3 family.</text>
</comment>
<dbReference type="PANTHER" id="PTHR30085:SF6">
    <property type="entry name" value="ABC TRANSPORTER GLUTAMINE-BINDING PROTEIN GLNH"/>
    <property type="match status" value="1"/>
</dbReference>
<evidence type="ECO:0000256" key="4">
    <source>
        <dbReference type="SAM" id="MobiDB-lite"/>
    </source>
</evidence>
<feature type="region of interest" description="Disordered" evidence="4">
    <location>
        <begin position="116"/>
        <end position="141"/>
    </location>
</feature>
<feature type="compositionally biased region" description="Polar residues" evidence="4">
    <location>
        <begin position="392"/>
        <end position="401"/>
    </location>
</feature>
<keyword evidence="7" id="KW-1185">Reference proteome</keyword>
<proteinExistence type="inferred from homology"/>
<keyword evidence="2" id="KW-0813">Transport</keyword>
<evidence type="ECO:0000259" key="5">
    <source>
        <dbReference type="SMART" id="SM00062"/>
    </source>
</evidence>
<feature type="compositionally biased region" description="Pro residues" evidence="4">
    <location>
        <begin position="331"/>
        <end position="342"/>
    </location>
</feature>
<feature type="region of interest" description="Disordered" evidence="4">
    <location>
        <begin position="1"/>
        <end position="39"/>
    </location>
</feature>
<dbReference type="GeneID" id="91544522"/>
<dbReference type="Pfam" id="PF00497">
    <property type="entry name" value="SBP_bac_3"/>
    <property type="match status" value="1"/>
</dbReference>
<organism evidence="6 7">
    <name type="scientific">Streptomyces hirsutus</name>
    <dbReference type="NCBI Taxonomy" id="35620"/>
    <lineage>
        <taxon>Bacteria</taxon>
        <taxon>Bacillati</taxon>
        <taxon>Actinomycetota</taxon>
        <taxon>Actinomycetes</taxon>
        <taxon>Kitasatosporales</taxon>
        <taxon>Streptomycetaceae</taxon>
        <taxon>Streptomyces</taxon>
    </lineage>
</organism>
<name>A0ABZ1GMT5_9ACTN</name>
<feature type="region of interest" description="Disordered" evidence="4">
    <location>
        <begin position="203"/>
        <end position="223"/>
    </location>
</feature>
<dbReference type="InterPro" id="IPR051455">
    <property type="entry name" value="Bact_solute-bind_prot3"/>
</dbReference>
<dbReference type="RefSeq" id="WP_326753525.1">
    <property type="nucleotide sequence ID" value="NZ_CP109134.1"/>
</dbReference>
<evidence type="ECO:0000256" key="3">
    <source>
        <dbReference type="ARBA" id="ARBA00022729"/>
    </source>
</evidence>
<evidence type="ECO:0000256" key="1">
    <source>
        <dbReference type="ARBA" id="ARBA00010333"/>
    </source>
</evidence>
<feature type="compositionally biased region" description="Polar residues" evidence="4">
    <location>
        <begin position="348"/>
        <end position="366"/>
    </location>
</feature>
<dbReference type="SMART" id="SM00062">
    <property type="entry name" value="PBPb"/>
    <property type="match status" value="1"/>
</dbReference>
<dbReference type="PANTHER" id="PTHR30085">
    <property type="entry name" value="AMINO ACID ABC TRANSPORTER PERMEASE"/>
    <property type="match status" value="1"/>
</dbReference>
<keyword evidence="3" id="KW-0732">Signal</keyword>
<dbReference type="SUPFAM" id="SSF53850">
    <property type="entry name" value="Periplasmic binding protein-like II"/>
    <property type="match status" value="1"/>
</dbReference>
<dbReference type="EMBL" id="CP109134">
    <property type="protein sequence ID" value="WSD07484.1"/>
    <property type="molecule type" value="Genomic_DNA"/>
</dbReference>
<feature type="domain" description="Solute-binding protein family 3/N-terminal" evidence="5">
    <location>
        <begin position="477"/>
        <end position="720"/>
    </location>
</feature>
<evidence type="ECO:0000313" key="6">
    <source>
        <dbReference type="EMBL" id="WSD07484.1"/>
    </source>
</evidence>
<feature type="compositionally biased region" description="Low complexity" evidence="4">
    <location>
        <begin position="17"/>
        <end position="26"/>
    </location>
</feature>
<reference evidence="6 7" key="1">
    <citation type="submission" date="2022-10" db="EMBL/GenBank/DDBJ databases">
        <title>The complete genomes of actinobacterial strains from the NBC collection.</title>
        <authorList>
            <person name="Joergensen T.S."/>
            <person name="Alvarez Arevalo M."/>
            <person name="Sterndorff E.B."/>
            <person name="Faurdal D."/>
            <person name="Vuksanovic O."/>
            <person name="Mourched A.-S."/>
            <person name="Charusanti P."/>
            <person name="Shaw S."/>
            <person name="Blin K."/>
            <person name="Weber T."/>
        </authorList>
    </citation>
    <scope>NUCLEOTIDE SEQUENCE [LARGE SCALE GENOMIC DNA]</scope>
    <source>
        <strain evidence="6 7">NBC 01753</strain>
    </source>
</reference>
<feature type="region of interest" description="Disordered" evidence="4">
    <location>
        <begin position="273"/>
        <end position="294"/>
    </location>
</feature>
<evidence type="ECO:0000313" key="7">
    <source>
        <dbReference type="Proteomes" id="UP001335325"/>
    </source>
</evidence>
<dbReference type="Gene3D" id="3.40.190.10">
    <property type="entry name" value="Periplasmic binding protein-like II"/>
    <property type="match status" value="2"/>
</dbReference>
<feature type="region of interest" description="Disordered" evidence="4">
    <location>
        <begin position="327"/>
        <end position="415"/>
    </location>
</feature>
<gene>
    <name evidence="6" type="ORF">OIE73_18100</name>
</gene>
<evidence type="ECO:0000256" key="2">
    <source>
        <dbReference type="ARBA" id="ARBA00022448"/>
    </source>
</evidence>
<dbReference type="InterPro" id="IPR001638">
    <property type="entry name" value="Solute-binding_3/MltF_N"/>
</dbReference>
<accession>A0ABZ1GMT5</accession>
<sequence>MHEEERPTQPPRPVQPPRSAQPSRSARSSHKRLGPVEADTPEAAALAEWLRKRVSGYSLRRLEKIFPHHPRRTQWNHFLNGHKLVPLWILNDVVSTLVPPPERQLQRGVGQQLLAAAEAAEEARNTQRPAGSPAIASPGTVHEQQIRLNEALQGQLKAQETVQSLTHLIYAFVTAMADLNQRCRNLETERDEARLRLTQQEMQTTTTNQQRAAENTRRAAQDAQRLAETEQRLAETEQRLAEFKERLARARREKQNAEDLRIEAFRQAEERRLALEQPVRPGASPGSADEDIGELSVPQPWEYDRFLEAADVQLDAHEAGMEAVREQLGNPAPPSPEGPPTVPGRVITTMSTDSPDNAPTSGNPVPTASADIPDRLGGSPATTPDGPPARSGNASRQSQGGPSPRGGTKDRPRRGRKGLRLALVGATCLAVLAGGGWLIQNYTGTDGASSSAAPGPSGTPEDTALERLQKAKSGGPKWKVGVKREQPGLSEYKDKEWVGAEIKYAKKLLGTLGLKEDQYEFVGVATNNRAGSLNEKEVDIFIGTYGISEIRKKGTRKGQPAVIFAGPYLETPQKIMMQRHPGSNKAMIHGEPETVRSFTDIPPRARVCLVDGSSAEAYVEEEVKRGRFQNKISRKSDYDLCVDELTGDQDVVMTDATILQGFLEENPGEYILADDSFGEREKYGIGLNKNSLLLKEKVCEAMRETMEERDEIYDTLVGGREEFLPRKMTECSPS</sequence>